<protein>
    <submittedName>
        <fullName evidence="1">Uncharacterized protein</fullName>
    </submittedName>
</protein>
<dbReference type="Proteomes" id="UP000054549">
    <property type="component" value="Unassembled WGS sequence"/>
</dbReference>
<evidence type="ECO:0000313" key="2">
    <source>
        <dbReference type="Proteomes" id="UP000054549"/>
    </source>
</evidence>
<gene>
    <name evidence="1" type="ORF">M378DRAFT_166334</name>
</gene>
<dbReference type="HOGENOM" id="CLU_2542100_0_0_1"/>
<dbReference type="AlphaFoldDB" id="A0A0C2WYD6"/>
<proteinExistence type="predicted"/>
<reference evidence="1 2" key="1">
    <citation type="submission" date="2014-04" db="EMBL/GenBank/DDBJ databases">
        <title>Evolutionary Origins and Diversification of the Mycorrhizal Mutualists.</title>
        <authorList>
            <consortium name="DOE Joint Genome Institute"/>
            <consortium name="Mycorrhizal Genomics Consortium"/>
            <person name="Kohler A."/>
            <person name="Kuo A."/>
            <person name="Nagy L.G."/>
            <person name="Floudas D."/>
            <person name="Copeland A."/>
            <person name="Barry K.W."/>
            <person name="Cichocki N."/>
            <person name="Veneault-Fourrey C."/>
            <person name="LaButti K."/>
            <person name="Lindquist E.A."/>
            <person name="Lipzen A."/>
            <person name="Lundell T."/>
            <person name="Morin E."/>
            <person name="Murat C."/>
            <person name="Riley R."/>
            <person name="Ohm R."/>
            <person name="Sun H."/>
            <person name="Tunlid A."/>
            <person name="Henrissat B."/>
            <person name="Grigoriev I.V."/>
            <person name="Hibbett D.S."/>
            <person name="Martin F."/>
        </authorList>
    </citation>
    <scope>NUCLEOTIDE SEQUENCE [LARGE SCALE GENOMIC DNA]</scope>
    <source>
        <strain evidence="1 2">Koide BX008</strain>
    </source>
</reference>
<organism evidence="1 2">
    <name type="scientific">Amanita muscaria (strain Koide BX008)</name>
    <dbReference type="NCBI Taxonomy" id="946122"/>
    <lineage>
        <taxon>Eukaryota</taxon>
        <taxon>Fungi</taxon>
        <taxon>Dikarya</taxon>
        <taxon>Basidiomycota</taxon>
        <taxon>Agaricomycotina</taxon>
        <taxon>Agaricomycetes</taxon>
        <taxon>Agaricomycetidae</taxon>
        <taxon>Agaricales</taxon>
        <taxon>Pluteineae</taxon>
        <taxon>Amanitaceae</taxon>
        <taxon>Amanita</taxon>
    </lineage>
</organism>
<keyword evidence="2" id="KW-1185">Reference proteome</keyword>
<name>A0A0C2WYD6_AMAMK</name>
<evidence type="ECO:0000313" key="1">
    <source>
        <dbReference type="EMBL" id="KIL61856.1"/>
    </source>
</evidence>
<accession>A0A0C2WYD6</accession>
<sequence length="83" mass="9199">MSLFSDAMYSHASYYLPSCGESPKNQVIRLSSSVRHLHIIVHQNMISSSLATMNAGVIERVPVNHAPQPNSIYFPYGGHTARQ</sequence>
<dbReference type="EMBL" id="KN818278">
    <property type="protein sequence ID" value="KIL61856.1"/>
    <property type="molecule type" value="Genomic_DNA"/>
</dbReference>